<dbReference type="Gene3D" id="1.20.1250.20">
    <property type="entry name" value="MFS general substrate transporter like domains"/>
    <property type="match status" value="1"/>
</dbReference>
<dbReference type="Pfam" id="PF07690">
    <property type="entry name" value="MFS_1"/>
    <property type="match status" value="1"/>
</dbReference>
<dbReference type="GO" id="GO:0022857">
    <property type="term" value="F:transmembrane transporter activity"/>
    <property type="evidence" value="ECO:0007669"/>
    <property type="project" value="InterPro"/>
</dbReference>
<dbReference type="InterPro" id="IPR020846">
    <property type="entry name" value="MFS_dom"/>
</dbReference>
<evidence type="ECO:0000256" key="6">
    <source>
        <dbReference type="SAM" id="Phobius"/>
    </source>
</evidence>
<feature type="transmembrane region" description="Helical" evidence="6">
    <location>
        <begin position="335"/>
        <end position="358"/>
    </location>
</feature>
<feature type="compositionally biased region" description="Basic and acidic residues" evidence="5">
    <location>
        <begin position="113"/>
        <end position="131"/>
    </location>
</feature>
<evidence type="ECO:0000259" key="7">
    <source>
        <dbReference type="PROSITE" id="PS50850"/>
    </source>
</evidence>
<feature type="transmembrane region" description="Helical" evidence="6">
    <location>
        <begin position="301"/>
        <end position="323"/>
    </location>
</feature>
<comment type="subcellular location">
    <subcellularLocation>
        <location evidence="1">Membrane</location>
        <topology evidence="1">Multi-pass membrane protein</topology>
    </subcellularLocation>
</comment>
<evidence type="ECO:0000256" key="2">
    <source>
        <dbReference type="ARBA" id="ARBA00022692"/>
    </source>
</evidence>
<dbReference type="Proteomes" id="UP000664203">
    <property type="component" value="Unassembled WGS sequence"/>
</dbReference>
<evidence type="ECO:0000256" key="3">
    <source>
        <dbReference type="ARBA" id="ARBA00022989"/>
    </source>
</evidence>
<dbReference type="OrthoDB" id="5215911at2759"/>
<feature type="domain" description="Major facilitator superfamily (MFS) profile" evidence="7">
    <location>
        <begin position="1"/>
        <end position="393"/>
    </location>
</feature>
<reference evidence="8" key="1">
    <citation type="submission" date="2021-03" db="EMBL/GenBank/DDBJ databases">
        <authorList>
            <person name="Tagirdzhanova G."/>
        </authorList>
    </citation>
    <scope>NUCLEOTIDE SEQUENCE</scope>
</reference>
<comment type="caution">
    <text evidence="8">The sequence shown here is derived from an EMBL/GenBank/DDBJ whole genome shotgun (WGS) entry which is preliminary data.</text>
</comment>
<dbReference type="InterPro" id="IPR036259">
    <property type="entry name" value="MFS_trans_sf"/>
</dbReference>
<feature type="transmembrane region" description="Helical" evidence="6">
    <location>
        <begin position="232"/>
        <end position="255"/>
    </location>
</feature>
<protein>
    <recommendedName>
        <fullName evidence="7">Major facilitator superfamily (MFS) profile domain-containing protein</fullName>
    </recommendedName>
</protein>
<proteinExistence type="predicted"/>
<evidence type="ECO:0000256" key="5">
    <source>
        <dbReference type="SAM" id="MobiDB-lite"/>
    </source>
</evidence>
<dbReference type="PANTHER" id="PTHR23502">
    <property type="entry name" value="MAJOR FACILITATOR SUPERFAMILY"/>
    <property type="match status" value="1"/>
</dbReference>
<dbReference type="PROSITE" id="PS50850">
    <property type="entry name" value="MFS"/>
    <property type="match status" value="1"/>
</dbReference>
<feature type="transmembrane region" description="Helical" evidence="6">
    <location>
        <begin position="75"/>
        <end position="96"/>
    </location>
</feature>
<keyword evidence="2 6" id="KW-0812">Transmembrane</keyword>
<dbReference type="GO" id="GO:0005886">
    <property type="term" value="C:plasma membrane"/>
    <property type="evidence" value="ECO:0007669"/>
    <property type="project" value="TreeGrafter"/>
</dbReference>
<keyword evidence="4 6" id="KW-0472">Membrane</keyword>
<gene>
    <name evidence="8" type="ORF">ALECFALPRED_010012</name>
</gene>
<dbReference type="EMBL" id="CAJPDR010000808">
    <property type="protein sequence ID" value="CAF9942769.1"/>
    <property type="molecule type" value="Genomic_DNA"/>
</dbReference>
<dbReference type="InterPro" id="IPR011701">
    <property type="entry name" value="MFS"/>
</dbReference>
<dbReference type="PANTHER" id="PTHR23502:SF30">
    <property type="entry name" value="TRANSPORTER, PUTATIVE (AFU_ORTHOLOGUE AFUA_8G04702)-RELATED"/>
    <property type="match status" value="1"/>
</dbReference>
<sequence length="417" mass="47086">MIWVPYTNTNGQWIASKLLQGFFGAPVESLCEISVTDTYFTHERGTYIAVYGFFLVGSSFLAPLFAGFINGGQGWRWVLYWCAILSGLSFVFLFFFMEETNYHRNAHLGNKTKKNEDGGPENRESDTRDDAVEKVNMDSELNVSTMTDEDIRPGNVPRRKSFYHKLKVFDKQELRYPNRLKEMILRPLIFLTFPVIFYAGFSYGSNLVWFNVLNGTASLILSGKPYAFSSSIVGLAYISPFIGMILGSLYTGGIGDWLVLKLARKNRGIMQSEYRLWLFSLSILLIPGGLILWGVGAAHNIQWFGLIFAMGVIGFTNTVGLQLSVSYCIDSYRELSGEAIVTVILIRNTMSFAIGYGITPWITQMGLQNAFIVAAFAGLAQVLTVFFFIRYGQNMRQASVRRYQHYRKEMMAAGLVH</sequence>
<evidence type="ECO:0000256" key="1">
    <source>
        <dbReference type="ARBA" id="ARBA00004141"/>
    </source>
</evidence>
<dbReference type="SUPFAM" id="SSF103473">
    <property type="entry name" value="MFS general substrate transporter"/>
    <property type="match status" value="1"/>
</dbReference>
<evidence type="ECO:0000313" key="8">
    <source>
        <dbReference type="EMBL" id="CAF9942769.1"/>
    </source>
</evidence>
<feature type="transmembrane region" description="Helical" evidence="6">
    <location>
        <begin position="188"/>
        <end position="212"/>
    </location>
</feature>
<name>A0A8H3PKI1_9LECA</name>
<feature type="transmembrane region" description="Helical" evidence="6">
    <location>
        <begin position="48"/>
        <end position="69"/>
    </location>
</feature>
<evidence type="ECO:0000313" key="9">
    <source>
        <dbReference type="Proteomes" id="UP000664203"/>
    </source>
</evidence>
<feature type="region of interest" description="Disordered" evidence="5">
    <location>
        <begin position="108"/>
        <end position="131"/>
    </location>
</feature>
<accession>A0A8H3PKI1</accession>
<keyword evidence="3 6" id="KW-1133">Transmembrane helix</keyword>
<dbReference type="AlphaFoldDB" id="A0A8H3PKI1"/>
<feature type="transmembrane region" description="Helical" evidence="6">
    <location>
        <begin position="276"/>
        <end position="295"/>
    </location>
</feature>
<organism evidence="8 9">
    <name type="scientific">Alectoria fallacina</name>
    <dbReference type="NCBI Taxonomy" id="1903189"/>
    <lineage>
        <taxon>Eukaryota</taxon>
        <taxon>Fungi</taxon>
        <taxon>Dikarya</taxon>
        <taxon>Ascomycota</taxon>
        <taxon>Pezizomycotina</taxon>
        <taxon>Lecanoromycetes</taxon>
        <taxon>OSLEUM clade</taxon>
        <taxon>Lecanoromycetidae</taxon>
        <taxon>Lecanorales</taxon>
        <taxon>Lecanorineae</taxon>
        <taxon>Parmeliaceae</taxon>
        <taxon>Alectoria</taxon>
    </lineage>
</organism>
<evidence type="ECO:0000256" key="4">
    <source>
        <dbReference type="ARBA" id="ARBA00023136"/>
    </source>
</evidence>
<keyword evidence="9" id="KW-1185">Reference proteome</keyword>
<feature type="transmembrane region" description="Helical" evidence="6">
    <location>
        <begin position="370"/>
        <end position="392"/>
    </location>
</feature>